<organism evidence="1 2">
    <name type="scientific">Parasutterella excrementihominis</name>
    <dbReference type="NCBI Taxonomy" id="487175"/>
    <lineage>
        <taxon>Bacteria</taxon>
        <taxon>Pseudomonadati</taxon>
        <taxon>Pseudomonadota</taxon>
        <taxon>Betaproteobacteria</taxon>
        <taxon>Burkholderiales</taxon>
        <taxon>Sutterellaceae</taxon>
        <taxon>Parasutterella</taxon>
    </lineage>
</organism>
<accession>A0A6I3S180</accession>
<dbReference type="RefSeq" id="WP_149879764.1">
    <property type="nucleotide sequence ID" value="NZ_CATXDL010000058.1"/>
</dbReference>
<dbReference type="Proteomes" id="UP000462362">
    <property type="component" value="Unassembled WGS sequence"/>
</dbReference>
<evidence type="ECO:0000313" key="2">
    <source>
        <dbReference type="Proteomes" id="UP000462362"/>
    </source>
</evidence>
<dbReference type="EMBL" id="WNCL01000017">
    <property type="protein sequence ID" value="MTU43355.1"/>
    <property type="molecule type" value="Genomic_DNA"/>
</dbReference>
<reference evidence="1 2" key="1">
    <citation type="journal article" date="2019" name="Nat. Med.">
        <title>A library of human gut bacterial isolates paired with longitudinal multiomics data enables mechanistic microbiome research.</title>
        <authorList>
            <person name="Poyet M."/>
            <person name="Groussin M."/>
            <person name="Gibbons S.M."/>
            <person name="Avila-Pacheco J."/>
            <person name="Jiang X."/>
            <person name="Kearney S.M."/>
            <person name="Perrotta A.R."/>
            <person name="Berdy B."/>
            <person name="Zhao S."/>
            <person name="Lieberman T.D."/>
            <person name="Swanson P.K."/>
            <person name="Smith M."/>
            <person name="Roesemann S."/>
            <person name="Alexander J.E."/>
            <person name="Rich S.A."/>
            <person name="Livny J."/>
            <person name="Vlamakis H."/>
            <person name="Clish C."/>
            <person name="Bullock K."/>
            <person name="Deik A."/>
            <person name="Scott J."/>
            <person name="Pierce K.A."/>
            <person name="Xavier R.J."/>
            <person name="Alm E.J."/>
        </authorList>
    </citation>
    <scope>NUCLEOTIDE SEQUENCE [LARGE SCALE GENOMIC DNA]</scope>
    <source>
        <strain evidence="1 2">BIOML-A2</strain>
    </source>
</reference>
<evidence type="ECO:0000313" key="1">
    <source>
        <dbReference type="EMBL" id="MTU43355.1"/>
    </source>
</evidence>
<comment type="caution">
    <text evidence="1">The sequence shown here is derived from an EMBL/GenBank/DDBJ whole genome shotgun (WGS) entry which is preliminary data.</text>
</comment>
<name>A0A6I3S180_9BURK</name>
<protein>
    <submittedName>
        <fullName evidence="1">Uncharacterized protein</fullName>
    </submittedName>
</protein>
<sequence>MKISRRKSKLNRQRYIQIPLLNTNKVSEIKWAECYLAMERLFRKLGINDRKLWSATYATDDSLLPEAPKNMWLGYYKWLNYFYGSGIYIVKPIRELPQHLGETQYIARITEREDKKFDFYFSNDEKVTLDNLDDVEFVGKVQIFKTEEELIPFWFKQKDQFSFLK</sequence>
<dbReference type="AlphaFoldDB" id="A0A6I3S180"/>
<proteinExistence type="predicted"/>
<gene>
    <name evidence="1" type="ORF">GMD42_06925</name>
</gene>